<keyword evidence="3" id="KW-1185">Reference proteome</keyword>
<sequence>MNIPIFPLPVYLLPGGITQLRIFEQRYLNMVKNANKTNGFVISYALGHGKISKWGSWVDIIDFDSDEQGLLNIIVKCKRLVTILATAKQQDNLLYGTVTPMEHWGEYVGREECDFLQRQLRWLFDEYQELKQLYQTCYFERADWVCARWLELLPVKFEDKSFFAHKDSFSTAVAFLNVILGGEKKVPTK</sequence>
<dbReference type="Proteomes" id="UP000032352">
    <property type="component" value="Chromosome"/>
</dbReference>
<dbReference type="RefSeq" id="WP_044839561.1">
    <property type="nucleotide sequence ID" value="NZ_CP059733.1"/>
</dbReference>
<dbReference type="InterPro" id="IPR046336">
    <property type="entry name" value="Lon_prtase_N_sf"/>
</dbReference>
<accession>A0AAE9Z5N7</accession>
<name>A0AAE9Z5N7_9GAMM</name>
<feature type="domain" description="Lon N-terminal" evidence="1">
    <location>
        <begin position="3"/>
        <end position="134"/>
    </location>
</feature>
<gene>
    <name evidence="2" type="ORF">SG34_010100</name>
</gene>
<reference evidence="2 3" key="1">
    <citation type="journal article" date="2015" name="Genome Announc.">
        <title>Draft Genome Sequences of Marine Isolates of Thalassomonas viridans and Thalassomonas actiniarum.</title>
        <authorList>
            <person name="Olonade I."/>
            <person name="van Zyl L.J."/>
            <person name="Trindade M."/>
        </authorList>
    </citation>
    <scope>NUCLEOTIDE SEQUENCE [LARGE SCALE GENOMIC DNA]</scope>
    <source>
        <strain evidence="2 3">XOM25</strain>
    </source>
</reference>
<dbReference type="AlphaFoldDB" id="A0AAE9Z5N7"/>
<dbReference type="EMBL" id="CP059733">
    <property type="protein sequence ID" value="WDE07206.1"/>
    <property type="molecule type" value="Genomic_DNA"/>
</dbReference>
<reference evidence="2 3" key="2">
    <citation type="journal article" date="2022" name="Mar. Drugs">
        <title>Bioassay-Guided Fractionation Leads to the Detection of Cholic Acid Generated by the Rare Thalassomonas sp.</title>
        <authorList>
            <person name="Pheiffer F."/>
            <person name="Schneider Y.K."/>
            <person name="Hansen E.H."/>
            <person name="Andersen J.H."/>
            <person name="Isaksson J."/>
            <person name="Busche T."/>
            <person name="R C."/>
            <person name="Kalinowski J."/>
            <person name="Zyl L.V."/>
            <person name="Trindade M."/>
        </authorList>
    </citation>
    <scope>NUCLEOTIDE SEQUENCE [LARGE SCALE GENOMIC DNA]</scope>
    <source>
        <strain evidence="2 3">XOM25</strain>
    </source>
</reference>
<evidence type="ECO:0000313" key="3">
    <source>
        <dbReference type="Proteomes" id="UP000032352"/>
    </source>
</evidence>
<dbReference type="KEGG" id="tvd:SG34_010100"/>
<dbReference type="InterPro" id="IPR003111">
    <property type="entry name" value="Lon_prtase_N"/>
</dbReference>
<evidence type="ECO:0000259" key="1">
    <source>
        <dbReference type="Pfam" id="PF02190"/>
    </source>
</evidence>
<dbReference type="Pfam" id="PF02190">
    <property type="entry name" value="LON_substr_bdg"/>
    <property type="match status" value="1"/>
</dbReference>
<dbReference type="InterPro" id="IPR015947">
    <property type="entry name" value="PUA-like_sf"/>
</dbReference>
<dbReference type="SUPFAM" id="SSF88697">
    <property type="entry name" value="PUA domain-like"/>
    <property type="match status" value="1"/>
</dbReference>
<protein>
    <submittedName>
        <fullName evidence="2">LON peptidase substrate-binding domain-containing protein</fullName>
    </submittedName>
</protein>
<dbReference type="Gene3D" id="2.30.130.40">
    <property type="entry name" value="LON domain-like"/>
    <property type="match status" value="1"/>
</dbReference>
<evidence type="ECO:0000313" key="2">
    <source>
        <dbReference type="EMBL" id="WDE07206.1"/>
    </source>
</evidence>
<proteinExistence type="predicted"/>
<organism evidence="2 3">
    <name type="scientific">Thalassomonas viridans</name>
    <dbReference type="NCBI Taxonomy" id="137584"/>
    <lineage>
        <taxon>Bacteria</taxon>
        <taxon>Pseudomonadati</taxon>
        <taxon>Pseudomonadota</taxon>
        <taxon>Gammaproteobacteria</taxon>
        <taxon>Alteromonadales</taxon>
        <taxon>Colwelliaceae</taxon>
        <taxon>Thalassomonas</taxon>
    </lineage>
</organism>